<dbReference type="InterPro" id="IPR054292">
    <property type="entry name" value="DUF7028"/>
</dbReference>
<feature type="compositionally biased region" description="Polar residues" evidence="7">
    <location>
        <begin position="608"/>
        <end position="624"/>
    </location>
</feature>
<sequence>MDQDISVKRDLEGKSQRRESALRNAHKSQPNKVFLFLLVLLPLSSSSSLSLSKIFNWLCSPENLPSRSEQSERRIAGDGIAEVHGEMEEGVRSGGSSGIVVKNRNSSGCLIVRRKGDALAGGLVSSSSRKVSEAKKEKKRGRLICSDSGSSDELLIPHRRRVGPETIRVCNDLSSFGKGVVEENEIGRKRERLEQNRHNEDGFFGNNGLDESERKIGKLDVFDFNEYDESGVGFGGIRFSGSMHMARSGAEREFETGSSRHLVDNRRNLYFERMNSMNRGSHTGKSRFEINREGAQVSLLRDKFTGHSDQAIRLQGKNGVLKVMVNKKKCMSGPPERYNFLKPEECQKVSRMEDTAKKNAPVPPFYLEENILEKPGSVARSEKKHKSSRKSLPTKTSKNSNCDSEDSDASLQREAENVAANKSSKRISCEAEDPPSCEKLQPNSIKEGKLRRGSGTEKQKLRERIRGMLVDAGWKIDYRPRRNRDYLDAVYINPSGTAYWSIIKAYDALQKQVNDEENEVKPSVDGSAARLIADEDLSQLTRKTRKKMEKEMKRKQRDRSESENAREIRGKRSTSAKHDSESMDSDSHDDKLSTFMKQGGKSFKGRTNENGFASVNSNGRNYTQHLHDSGERSASGSNPRMLHGRKSRKDGRCTLLVRSSGKGLNSETDGFVPYTGKRTLLSWLIDSGTVQLSQKVQYKNRRRTKVMLEGWITRDGIHCGCCSKILTISKFEIHAGSKLRQPYQNIFLDSGISLLQCQIDAWNRQGDSEHIGYHSVDTDGDDPNDDTCGICGDGGDLICCDGCPSTFHQSCLDIQMLPPGDWHCPNCTCKFCGIASQNAAEEDDTIDSTLLTCSLYHNSCVQDIDVNSVDSSIIDSSFCGQKCKELFEHLQKYIGIKHDLEAGFSWSLIRRTDEETEISHRGVPQRVECNSKLAVAMTVMDECFLPIVDRRSGINLIRNVLYNCGSNFNRLNYGGFCTAILERGDELISAASLRFHGTKLAEMPFIGTRNIYRRQGMCRRLFCAIESALCSLKVEKLVIPAISELAHTWTTVFGFTPLEETLKQEMRSMNMLVFPGIDMLQKILGEQEHEANMTSSGVCTKQTEGKGKQCIKPEVPLKPDIDSSTRNEATEEVAQVQSGSRRADRANERTEEVAAAESSPKSVDHANETMEELAAVESSPKTEDHADETMEEVAQVESGSKCTDHANETVEEVAAVESSPRGVDHVDTMEEGAAIESSPKGVDLGNETMEEGAAMESSPKSVDLANGTTEEVVAIESSTKSVDHANETTEEIAAIESSTKSVDHANETTDEVAAVESESNPSVELESNDTVMMSVSVNVSLELENPDGTTCSESPSGPIISRIKSLSPSKTSHDAAAIENKLVPDPLLEDNSKSFIQCRGAFTKETSLLSSSVEASHELKTQVPRDGTMFSETQREGKCVSGSESLSPPDGGGLHVEHNQVFNSVKENTDSLKDDVMDNSHKMKFENACSVPASAGKTFADQISEEVMETTDVSASSSSGHTGSSLPVKSDLDFGENPHVASDSMNSVENDHEDQIRLPHFNGSNKLILFMVCQVPNSGEFGCVQDSAELMS</sequence>
<keyword evidence="4" id="KW-0862">Zinc</keyword>
<dbReference type="SUPFAM" id="SSF57903">
    <property type="entry name" value="FYVE/PHD zinc finger"/>
    <property type="match status" value="1"/>
</dbReference>
<feature type="region of interest" description="Disordered" evidence="7">
    <location>
        <begin position="1"/>
        <end position="24"/>
    </location>
</feature>
<feature type="compositionally biased region" description="Basic and acidic residues" evidence="7">
    <location>
        <begin position="1115"/>
        <end position="1129"/>
    </location>
</feature>
<keyword evidence="9" id="KW-0347">Helicase</keyword>
<dbReference type="GO" id="GO:0003677">
    <property type="term" value="F:DNA binding"/>
    <property type="evidence" value="ECO:0007669"/>
    <property type="project" value="UniProtKB-KW"/>
</dbReference>
<keyword evidence="3 6" id="KW-0863">Zinc-finger</keyword>
<protein>
    <submittedName>
        <fullName evidence="9">Chromodomain-helicase-DNA-binding protein Mi-2-like protein</fullName>
    </submittedName>
</protein>
<dbReference type="Proteomes" id="UP000030645">
    <property type="component" value="Unassembled WGS sequence"/>
</dbReference>
<gene>
    <name evidence="9" type="ORF">L484_004456</name>
</gene>
<dbReference type="InterPro" id="IPR013083">
    <property type="entry name" value="Znf_RING/FYVE/PHD"/>
</dbReference>
<evidence type="ECO:0000256" key="3">
    <source>
        <dbReference type="ARBA" id="ARBA00022771"/>
    </source>
</evidence>
<feature type="compositionally biased region" description="Basic and acidic residues" evidence="7">
    <location>
        <begin position="446"/>
        <end position="458"/>
    </location>
</feature>
<evidence type="ECO:0000256" key="6">
    <source>
        <dbReference type="PROSITE-ProRule" id="PRU00146"/>
    </source>
</evidence>
<dbReference type="STRING" id="981085.W9QM01"/>
<dbReference type="GO" id="GO:0005634">
    <property type="term" value="C:nucleus"/>
    <property type="evidence" value="ECO:0007669"/>
    <property type="project" value="UniProtKB-SubCell"/>
</dbReference>
<dbReference type="PROSITE" id="PS50016">
    <property type="entry name" value="ZF_PHD_2"/>
    <property type="match status" value="1"/>
</dbReference>
<dbReference type="PROSITE" id="PS01359">
    <property type="entry name" value="ZF_PHD_1"/>
    <property type="match status" value="1"/>
</dbReference>
<keyword evidence="9" id="KW-0238">DNA-binding</keyword>
<evidence type="ECO:0000256" key="2">
    <source>
        <dbReference type="ARBA" id="ARBA00022723"/>
    </source>
</evidence>
<dbReference type="eggNOG" id="ENOG502QV7S">
    <property type="taxonomic scope" value="Eukaryota"/>
</dbReference>
<name>W9QM01_9ROSA</name>
<dbReference type="GO" id="GO:0008270">
    <property type="term" value="F:zinc ion binding"/>
    <property type="evidence" value="ECO:0007669"/>
    <property type="project" value="UniProtKB-KW"/>
</dbReference>
<feature type="region of interest" description="Disordered" evidence="7">
    <location>
        <begin position="1299"/>
        <end position="1322"/>
    </location>
</feature>
<dbReference type="Pfam" id="PF16135">
    <property type="entry name" value="TDBD"/>
    <property type="match status" value="1"/>
</dbReference>
<dbReference type="InterPro" id="IPR056511">
    <property type="entry name" value="IDM1_C"/>
</dbReference>
<keyword evidence="9" id="KW-0378">Hydrolase</keyword>
<feature type="compositionally biased region" description="Basic and acidic residues" evidence="7">
    <location>
        <begin position="1"/>
        <end position="21"/>
    </location>
</feature>
<dbReference type="SMART" id="SM00249">
    <property type="entry name" value="PHD"/>
    <property type="match status" value="2"/>
</dbReference>
<evidence type="ECO:0000256" key="4">
    <source>
        <dbReference type="ARBA" id="ARBA00022833"/>
    </source>
</evidence>
<dbReference type="InterPro" id="IPR001965">
    <property type="entry name" value="Znf_PHD"/>
</dbReference>
<dbReference type="Gene3D" id="3.30.40.10">
    <property type="entry name" value="Zinc/RING finger domain, C3HC4 (zinc finger)"/>
    <property type="match status" value="1"/>
</dbReference>
<feature type="region of interest" description="Disordered" evidence="7">
    <location>
        <begin position="1111"/>
        <end position="1168"/>
    </location>
</feature>
<reference evidence="10" key="1">
    <citation type="submission" date="2013-01" db="EMBL/GenBank/DDBJ databases">
        <title>Draft Genome Sequence of a Mulberry Tree, Morus notabilis C.K. Schneid.</title>
        <authorList>
            <person name="He N."/>
            <person name="Zhao S."/>
        </authorList>
    </citation>
    <scope>NUCLEOTIDE SEQUENCE</scope>
</reference>
<keyword evidence="9" id="KW-0067">ATP-binding</keyword>
<feature type="region of interest" description="Disordered" evidence="7">
    <location>
        <begin position="376"/>
        <end position="458"/>
    </location>
</feature>
<dbReference type="CDD" id="cd15532">
    <property type="entry name" value="PHD2_CHD_II"/>
    <property type="match status" value="1"/>
</dbReference>
<evidence type="ECO:0000256" key="1">
    <source>
        <dbReference type="ARBA" id="ARBA00004123"/>
    </source>
</evidence>
<dbReference type="EMBL" id="KE343794">
    <property type="protein sequence ID" value="EXB41286.1"/>
    <property type="molecule type" value="Genomic_DNA"/>
</dbReference>
<organism evidence="9 10">
    <name type="scientific">Morus notabilis</name>
    <dbReference type="NCBI Taxonomy" id="981085"/>
    <lineage>
        <taxon>Eukaryota</taxon>
        <taxon>Viridiplantae</taxon>
        <taxon>Streptophyta</taxon>
        <taxon>Embryophyta</taxon>
        <taxon>Tracheophyta</taxon>
        <taxon>Spermatophyta</taxon>
        <taxon>Magnoliopsida</taxon>
        <taxon>eudicotyledons</taxon>
        <taxon>Gunneridae</taxon>
        <taxon>Pentapetalae</taxon>
        <taxon>rosids</taxon>
        <taxon>fabids</taxon>
        <taxon>Rosales</taxon>
        <taxon>Moraceae</taxon>
        <taxon>Moreae</taxon>
        <taxon>Morus</taxon>
    </lineage>
</organism>
<keyword evidence="9" id="KW-0547">Nucleotide-binding</keyword>
<evidence type="ECO:0000256" key="5">
    <source>
        <dbReference type="ARBA" id="ARBA00023242"/>
    </source>
</evidence>
<dbReference type="GO" id="GO:0004386">
    <property type="term" value="F:helicase activity"/>
    <property type="evidence" value="ECO:0007669"/>
    <property type="project" value="UniProtKB-KW"/>
</dbReference>
<dbReference type="PANTHER" id="PTHR46508:SF3">
    <property type="entry name" value="ACYL-COA N-ACYLTRANSFERASE WITH RING_FYVE_PHD-TYPE ZINC FINGER PROTEIN"/>
    <property type="match status" value="1"/>
</dbReference>
<dbReference type="InterPro" id="IPR011011">
    <property type="entry name" value="Znf_FYVE_PHD"/>
</dbReference>
<evidence type="ECO:0000259" key="8">
    <source>
        <dbReference type="PROSITE" id="PS50016"/>
    </source>
</evidence>
<comment type="subcellular location">
    <subcellularLocation>
        <location evidence="1">Nucleus</location>
    </subcellularLocation>
</comment>
<dbReference type="Pfam" id="PF22970">
    <property type="entry name" value="DUF7028"/>
    <property type="match status" value="1"/>
</dbReference>
<feature type="domain" description="PHD-type" evidence="8">
    <location>
        <begin position="785"/>
        <end position="830"/>
    </location>
</feature>
<evidence type="ECO:0000256" key="7">
    <source>
        <dbReference type="SAM" id="MobiDB-lite"/>
    </source>
</evidence>
<evidence type="ECO:0000313" key="10">
    <source>
        <dbReference type="Proteomes" id="UP000030645"/>
    </source>
</evidence>
<accession>W9QM01</accession>
<keyword evidence="5" id="KW-0539">Nucleus</keyword>
<feature type="compositionally biased region" description="Basic and acidic residues" evidence="7">
    <location>
        <begin position="1141"/>
        <end position="1152"/>
    </location>
</feature>
<dbReference type="InterPro" id="IPR032308">
    <property type="entry name" value="TDBD"/>
</dbReference>
<proteinExistence type="predicted"/>
<feature type="region of interest" description="Disordered" evidence="7">
    <location>
        <begin position="535"/>
        <end position="652"/>
    </location>
</feature>
<dbReference type="InterPro" id="IPR016181">
    <property type="entry name" value="Acyl_CoA_acyltransferase"/>
</dbReference>
<dbReference type="Pfam" id="PF23209">
    <property type="entry name" value="IDM1_C"/>
    <property type="match status" value="1"/>
</dbReference>
<dbReference type="Pfam" id="PF00628">
    <property type="entry name" value="PHD"/>
    <property type="match status" value="1"/>
</dbReference>
<dbReference type="SUPFAM" id="SSF55729">
    <property type="entry name" value="Acyl-CoA N-acyltransferases (Nat)"/>
    <property type="match status" value="1"/>
</dbReference>
<dbReference type="InterPro" id="IPR019787">
    <property type="entry name" value="Znf_PHD-finger"/>
</dbReference>
<dbReference type="PANTHER" id="PTHR46508">
    <property type="entry name" value="PHD FINGER FAMILY PROTEIN"/>
    <property type="match status" value="1"/>
</dbReference>
<feature type="region of interest" description="Disordered" evidence="7">
    <location>
        <begin position="1510"/>
        <end position="1552"/>
    </location>
</feature>
<feature type="compositionally biased region" description="Basic and acidic residues" evidence="7">
    <location>
        <begin position="548"/>
        <end position="592"/>
    </location>
</feature>
<keyword evidence="2" id="KW-0479">Metal-binding</keyword>
<dbReference type="InterPro" id="IPR019786">
    <property type="entry name" value="Zinc_finger_PHD-type_CS"/>
</dbReference>
<feature type="compositionally biased region" description="Polar residues" evidence="7">
    <location>
        <begin position="393"/>
        <end position="402"/>
    </location>
</feature>
<feature type="compositionally biased region" description="Low complexity" evidence="7">
    <location>
        <begin position="1514"/>
        <end position="1525"/>
    </location>
</feature>
<evidence type="ECO:0000313" key="9">
    <source>
        <dbReference type="EMBL" id="EXB41286.1"/>
    </source>
</evidence>
<keyword evidence="10" id="KW-1185">Reference proteome</keyword>